<comment type="caution">
    <text evidence="1">The sequence shown here is derived from an EMBL/GenBank/DDBJ whole genome shotgun (WGS) entry which is preliminary data.</text>
</comment>
<dbReference type="EMBL" id="JAWQEG010000998">
    <property type="protein sequence ID" value="KAK3883299.1"/>
    <property type="molecule type" value="Genomic_DNA"/>
</dbReference>
<keyword evidence="2" id="KW-1185">Reference proteome</keyword>
<proteinExistence type="predicted"/>
<dbReference type="Proteomes" id="UP001286313">
    <property type="component" value="Unassembled WGS sequence"/>
</dbReference>
<accession>A0AAE1KSM8</accession>
<sequence length="101" mass="11171">MDEYMKPNLPFTIKVRAEHPDNSTYGVRMKALNCRVNIRSAELSKDLTHYFSSSNSSLLIFAPKDTLKCAAAGQAAARHTLPVFFSARDQPTAAIKVQIVS</sequence>
<dbReference type="AlphaFoldDB" id="A0AAE1KSM8"/>
<organism evidence="1 2">
    <name type="scientific">Petrolisthes cinctipes</name>
    <name type="common">Flat porcelain crab</name>
    <dbReference type="NCBI Taxonomy" id="88211"/>
    <lineage>
        <taxon>Eukaryota</taxon>
        <taxon>Metazoa</taxon>
        <taxon>Ecdysozoa</taxon>
        <taxon>Arthropoda</taxon>
        <taxon>Crustacea</taxon>
        <taxon>Multicrustacea</taxon>
        <taxon>Malacostraca</taxon>
        <taxon>Eumalacostraca</taxon>
        <taxon>Eucarida</taxon>
        <taxon>Decapoda</taxon>
        <taxon>Pleocyemata</taxon>
        <taxon>Anomura</taxon>
        <taxon>Galatheoidea</taxon>
        <taxon>Porcellanidae</taxon>
        <taxon>Petrolisthes</taxon>
    </lineage>
</organism>
<name>A0AAE1KSM8_PETCI</name>
<evidence type="ECO:0000313" key="2">
    <source>
        <dbReference type="Proteomes" id="UP001286313"/>
    </source>
</evidence>
<protein>
    <submittedName>
        <fullName evidence="1">Uncharacterized protein</fullName>
    </submittedName>
</protein>
<gene>
    <name evidence="1" type="ORF">Pcinc_012336</name>
</gene>
<evidence type="ECO:0000313" key="1">
    <source>
        <dbReference type="EMBL" id="KAK3883299.1"/>
    </source>
</evidence>
<reference evidence="1" key="1">
    <citation type="submission" date="2023-10" db="EMBL/GenBank/DDBJ databases">
        <title>Genome assemblies of two species of porcelain crab, Petrolisthes cinctipes and Petrolisthes manimaculis (Anomura: Porcellanidae).</title>
        <authorList>
            <person name="Angst P."/>
        </authorList>
    </citation>
    <scope>NUCLEOTIDE SEQUENCE</scope>
    <source>
        <strain evidence="1">PB745_01</strain>
        <tissue evidence="1">Gill</tissue>
    </source>
</reference>